<dbReference type="NCBIfam" id="TIGR01300">
    <property type="entry name" value="CPA3_mnhG_phaG"/>
    <property type="match status" value="1"/>
</dbReference>
<name>A0ABX1Q778_9RHOO</name>
<evidence type="ECO:0000313" key="3">
    <source>
        <dbReference type="Proteomes" id="UP000648984"/>
    </source>
</evidence>
<sequence length="133" mass="14317">MSIYYEALVSLLIVAGSVFVLVGSWGLIKLPDLLRRLHAPTKATTAGVGGTLVGSMVYFFALKGGPSMHELLITLFLFLTAPITAHFIAKAYLHFHVDPAAALPPTSGEHGWSTFDALPEQRNARPSEPTDGR</sequence>
<gene>
    <name evidence="2" type="ORF">GPA25_00730</name>
</gene>
<proteinExistence type="predicted"/>
<dbReference type="RefSeq" id="WP_169258427.1">
    <property type="nucleotide sequence ID" value="NZ_WTVQ01000001.1"/>
</dbReference>
<dbReference type="EMBL" id="WTVQ01000001">
    <property type="protein sequence ID" value="NMG73276.1"/>
    <property type="molecule type" value="Genomic_DNA"/>
</dbReference>
<protein>
    <submittedName>
        <fullName evidence="2">Na+/H+ antiporter subunit G</fullName>
    </submittedName>
</protein>
<evidence type="ECO:0000313" key="2">
    <source>
        <dbReference type="EMBL" id="NMG73276.1"/>
    </source>
</evidence>
<evidence type="ECO:0000256" key="1">
    <source>
        <dbReference type="SAM" id="Phobius"/>
    </source>
</evidence>
<keyword evidence="3" id="KW-1185">Reference proteome</keyword>
<comment type="caution">
    <text evidence="2">The sequence shown here is derived from an EMBL/GenBank/DDBJ whole genome shotgun (WGS) entry which is preliminary data.</text>
</comment>
<accession>A0ABX1Q778</accession>
<feature type="transmembrane region" description="Helical" evidence="1">
    <location>
        <begin position="71"/>
        <end position="89"/>
    </location>
</feature>
<dbReference type="PANTHER" id="PTHR34703">
    <property type="entry name" value="ANTIPORTER SUBUNIT MNHG2-RELATED"/>
    <property type="match status" value="1"/>
</dbReference>
<dbReference type="Proteomes" id="UP000648984">
    <property type="component" value="Unassembled WGS sequence"/>
</dbReference>
<keyword evidence="1" id="KW-0472">Membrane</keyword>
<organism evidence="2 3">
    <name type="scientific">Aromatoleum diolicum</name>
    <dbReference type="NCBI Taxonomy" id="75796"/>
    <lineage>
        <taxon>Bacteria</taxon>
        <taxon>Pseudomonadati</taxon>
        <taxon>Pseudomonadota</taxon>
        <taxon>Betaproteobacteria</taxon>
        <taxon>Rhodocyclales</taxon>
        <taxon>Rhodocyclaceae</taxon>
        <taxon>Aromatoleum</taxon>
    </lineage>
</organism>
<feature type="transmembrane region" description="Helical" evidence="1">
    <location>
        <begin position="43"/>
        <end position="62"/>
    </location>
</feature>
<keyword evidence="1" id="KW-0812">Transmembrane</keyword>
<reference evidence="2 3" key="1">
    <citation type="submission" date="2019-12" db="EMBL/GenBank/DDBJ databases">
        <title>Comparative genomics gives insights into the taxonomy of the Azoarcus-Aromatoleum group and reveals separate origins of nif in the plant-associated Azoarcus and non-plant-associated Aromatoleum sub-groups.</title>
        <authorList>
            <person name="Lafos M."/>
            <person name="Maluk M."/>
            <person name="Batista M."/>
            <person name="Junghare M."/>
            <person name="Carmona M."/>
            <person name="Faoro H."/>
            <person name="Cruz L.M."/>
            <person name="Battistoni F."/>
            <person name="De Souza E."/>
            <person name="Pedrosa F."/>
            <person name="Chen W.-M."/>
            <person name="Poole P.S."/>
            <person name="Dixon R.A."/>
            <person name="James E.K."/>
        </authorList>
    </citation>
    <scope>NUCLEOTIDE SEQUENCE [LARGE SCALE GENOMIC DNA]</scope>
    <source>
        <strain evidence="2 3">22Lin</strain>
    </source>
</reference>
<dbReference type="Pfam" id="PF03334">
    <property type="entry name" value="PhaG_MnhG_YufB"/>
    <property type="match status" value="1"/>
</dbReference>
<feature type="transmembrane region" description="Helical" evidence="1">
    <location>
        <begin position="7"/>
        <end position="28"/>
    </location>
</feature>
<keyword evidence="1" id="KW-1133">Transmembrane helix</keyword>
<dbReference type="NCBIfam" id="NF009316">
    <property type="entry name" value="PRK12674.1-5"/>
    <property type="match status" value="1"/>
</dbReference>
<dbReference type="InterPro" id="IPR005133">
    <property type="entry name" value="PhaG_MnhG_YufB"/>
</dbReference>
<dbReference type="PANTHER" id="PTHR34703:SF1">
    <property type="entry name" value="ANTIPORTER SUBUNIT MNHG2-RELATED"/>
    <property type="match status" value="1"/>
</dbReference>